<evidence type="ECO:0000313" key="3">
    <source>
        <dbReference type="Proteomes" id="UP000286678"/>
    </source>
</evidence>
<dbReference type="Pfam" id="PF01869">
    <property type="entry name" value="BcrAD_BadFG"/>
    <property type="match status" value="1"/>
</dbReference>
<dbReference type="CDD" id="cd24082">
    <property type="entry name" value="ASKHA_NBD_GspK-like"/>
    <property type="match status" value="1"/>
</dbReference>
<dbReference type="Proteomes" id="UP000286678">
    <property type="component" value="Unassembled WGS sequence"/>
</dbReference>
<dbReference type="InterPro" id="IPR043129">
    <property type="entry name" value="ATPase_NBD"/>
</dbReference>
<evidence type="ECO:0000259" key="1">
    <source>
        <dbReference type="Pfam" id="PF01869"/>
    </source>
</evidence>
<dbReference type="PANTHER" id="PTHR43190">
    <property type="entry name" value="N-ACETYL-D-GLUCOSAMINE KINASE"/>
    <property type="match status" value="1"/>
</dbReference>
<dbReference type="Gene3D" id="3.30.420.40">
    <property type="match status" value="2"/>
</dbReference>
<dbReference type="InterPro" id="IPR002731">
    <property type="entry name" value="ATPase_BadF"/>
</dbReference>
<dbReference type="EMBL" id="PIPT01000007">
    <property type="protein sequence ID" value="RUO46830.1"/>
    <property type="molecule type" value="Genomic_DNA"/>
</dbReference>
<dbReference type="AlphaFoldDB" id="A0A432XDS9"/>
<comment type="caution">
    <text evidence="2">The sequence shown here is derived from an EMBL/GenBank/DDBJ whole genome shotgun (WGS) entry which is preliminary data.</text>
</comment>
<accession>A0A432XDS9</accession>
<dbReference type="OrthoDB" id="9816014at2"/>
<dbReference type="RefSeq" id="WP_126834208.1">
    <property type="nucleotide sequence ID" value="NZ_PIPT01000007.1"/>
</dbReference>
<gene>
    <name evidence="2" type="ORF">CWE21_09495</name>
</gene>
<name>A0A432XDS9_9GAMM</name>
<dbReference type="InterPro" id="IPR052519">
    <property type="entry name" value="Euk-type_GlcNAc_Kinase"/>
</dbReference>
<reference evidence="3" key="1">
    <citation type="journal article" date="2018" name="Front. Microbiol.">
        <title>Genome-Based Analysis Reveals the Taxonomy and Diversity of the Family Idiomarinaceae.</title>
        <authorList>
            <person name="Liu Y."/>
            <person name="Lai Q."/>
            <person name="Shao Z."/>
        </authorList>
    </citation>
    <scope>NUCLEOTIDE SEQUENCE [LARGE SCALE GENOMIC DNA]</scope>
    <source>
        <strain evidence="3">SW15</strain>
    </source>
</reference>
<organism evidence="2 3">
    <name type="scientific">Pseudidiomarina aquimaris</name>
    <dbReference type="NCBI Taxonomy" id="641841"/>
    <lineage>
        <taxon>Bacteria</taxon>
        <taxon>Pseudomonadati</taxon>
        <taxon>Pseudomonadota</taxon>
        <taxon>Gammaproteobacteria</taxon>
        <taxon>Alteromonadales</taxon>
        <taxon>Idiomarinaceae</taxon>
        <taxon>Pseudidiomarina</taxon>
    </lineage>
</organism>
<dbReference type="PANTHER" id="PTHR43190:SF3">
    <property type="entry name" value="N-ACETYL-D-GLUCOSAMINE KINASE"/>
    <property type="match status" value="1"/>
</dbReference>
<keyword evidence="3" id="KW-1185">Reference proteome</keyword>
<proteinExistence type="predicted"/>
<sequence length="304" mass="31336">MSQKKSSEPTPLYFVGIDGGGTKCRAELYDTTGNLLGAGVAGAANIARNGDVARQSILDSVKAAIEHANLPPETLASTLACGGFAGANLPSASNALKQWQHPFHSFYFTSDLHTALYGAHDGANGAVLVIGTGSCAAALKDGELTQFGGHGFLLGDKGSGAWLGKQAVVHTLEAIDAIQPKGQLAEAVCDHYQAHSATALVDKLNQANPGVFGELCPIILELAHHAEPTAQALVKEGCEYLSAIARKAIQQSNGALVLAGGVAHALQPLLDSDVQAKLTSSTHGPEWGAIMLYQHGAFNQGANA</sequence>
<dbReference type="SUPFAM" id="SSF53067">
    <property type="entry name" value="Actin-like ATPase domain"/>
    <property type="match status" value="2"/>
</dbReference>
<feature type="domain" description="ATPase BadF/BadG/BcrA/BcrD type" evidence="1">
    <location>
        <begin position="15"/>
        <end position="291"/>
    </location>
</feature>
<evidence type="ECO:0000313" key="2">
    <source>
        <dbReference type="EMBL" id="RUO46830.1"/>
    </source>
</evidence>
<protein>
    <recommendedName>
        <fullName evidence="1">ATPase BadF/BadG/BcrA/BcrD type domain-containing protein</fullName>
    </recommendedName>
</protein>